<feature type="binding site" evidence="13">
    <location>
        <position position="276"/>
    </location>
    <ligand>
        <name>Ca(2+)</name>
        <dbReference type="ChEBI" id="CHEBI:29108"/>
        <label>2</label>
    </ligand>
</feature>
<feature type="binding site" evidence="13">
    <location>
        <position position="90"/>
    </location>
    <ligand>
        <name>Ca(2+)</name>
        <dbReference type="ChEBI" id="CHEBI:29108"/>
        <label>1</label>
    </ligand>
</feature>
<evidence type="ECO:0000256" key="15">
    <source>
        <dbReference type="PIRSR" id="PIRSR600823-5"/>
    </source>
</evidence>
<dbReference type="InterPro" id="IPR010255">
    <property type="entry name" value="Haem_peroxidase_sf"/>
</dbReference>
<feature type="binding site" evidence="13">
    <location>
        <position position="271"/>
    </location>
    <ligand>
        <name>Ca(2+)</name>
        <dbReference type="ChEBI" id="CHEBI:29108"/>
        <label>2</label>
    </ligand>
</feature>
<comment type="caution">
    <text evidence="18">The sequence shown here is derived from an EMBL/GenBank/DDBJ whole genome shotgun (WGS) entry which is preliminary data.</text>
</comment>
<dbReference type="CDD" id="cd00693">
    <property type="entry name" value="secretory_peroxidase"/>
    <property type="match status" value="1"/>
</dbReference>
<gene>
    <name evidence="18" type="primary">PER46</name>
    <name evidence="18" type="ORF">CK203_098182</name>
</gene>
<feature type="binding site" evidence="13">
    <location>
        <position position="268"/>
    </location>
    <ligand>
        <name>Ca(2+)</name>
        <dbReference type="ChEBI" id="CHEBI:29108"/>
        <label>2</label>
    </ligand>
</feature>
<feature type="disulfide bond" evidence="15">
    <location>
        <begin position="40"/>
        <end position="116"/>
    </location>
</feature>
<evidence type="ECO:0000256" key="3">
    <source>
        <dbReference type="ARBA" id="ARBA00012313"/>
    </source>
</evidence>
<accession>A0A438CJM0</accession>
<evidence type="ECO:0000256" key="13">
    <source>
        <dbReference type="PIRSR" id="PIRSR600823-3"/>
    </source>
</evidence>
<dbReference type="Proteomes" id="UP000288805">
    <property type="component" value="Unassembled WGS sequence"/>
</dbReference>
<comment type="catalytic activity">
    <reaction evidence="1 16">
        <text>2 a phenolic donor + H2O2 = 2 a phenolic radical donor + 2 H2O</text>
        <dbReference type="Rhea" id="RHEA:56136"/>
        <dbReference type="ChEBI" id="CHEBI:15377"/>
        <dbReference type="ChEBI" id="CHEBI:16240"/>
        <dbReference type="ChEBI" id="CHEBI:139520"/>
        <dbReference type="ChEBI" id="CHEBI:139521"/>
        <dbReference type="EC" id="1.11.1.7"/>
    </reaction>
</comment>
<evidence type="ECO:0000313" key="18">
    <source>
        <dbReference type="EMBL" id="RVW23398.1"/>
    </source>
</evidence>
<dbReference type="Pfam" id="PF00141">
    <property type="entry name" value="peroxidase"/>
    <property type="match status" value="1"/>
</dbReference>
<keyword evidence="5 16" id="KW-0575">Peroxidase</keyword>
<comment type="function">
    <text evidence="2">Removal of H(2)O(2), oxidation of toxic reductants, biosynthesis and degradation of lignin, suberization, auxin catabolism, response to environmental stresses such as wounding, pathogen attack and oxidative stress. These functions might be dependent on each isozyme/isoform in each plant tissue.</text>
</comment>
<reference evidence="18 19" key="1">
    <citation type="journal article" date="2018" name="PLoS Genet.">
        <title>Population sequencing reveals clonal diversity and ancestral inbreeding in the grapevine cultivar Chardonnay.</title>
        <authorList>
            <person name="Roach M.J."/>
            <person name="Johnson D.L."/>
            <person name="Bohlmann J."/>
            <person name="van Vuuren H.J."/>
            <person name="Jones S.J."/>
            <person name="Pretorius I.S."/>
            <person name="Schmidt S.A."/>
            <person name="Borneman A.R."/>
        </authorList>
    </citation>
    <scope>NUCLEOTIDE SEQUENCE [LARGE SCALE GENOMIC DNA]</scope>
    <source>
        <strain evidence="19">cv. Chardonnay</strain>
        <tissue evidence="18">Leaf</tissue>
    </source>
</reference>
<evidence type="ECO:0000256" key="1">
    <source>
        <dbReference type="ARBA" id="ARBA00000189"/>
    </source>
</evidence>
<feature type="disulfide bond" evidence="15">
    <location>
        <begin position="73"/>
        <end position="78"/>
    </location>
</feature>
<dbReference type="Gene3D" id="1.10.520.10">
    <property type="match status" value="2"/>
</dbReference>
<feature type="site" description="Transition state stabilizer" evidence="14">
    <location>
        <position position="67"/>
    </location>
</feature>
<keyword evidence="4 16" id="KW-0964">Secreted</keyword>
<evidence type="ECO:0000256" key="5">
    <source>
        <dbReference type="ARBA" id="ARBA00022559"/>
    </source>
</evidence>
<sequence>METKLLVFSPKLLILLLFSFAAFPSPSSSRLAFNFYGASCPSAEFIVKNTVRSASSFDPTIPGKLLRLLFHDCMVEGCDASVLLQGNDTERSDPANASLGGFSVINSAKRVLEIFCPGTVSCADILALAARDAVEIVGGPMLQIPTGRRDGRASVASVVRFNIIDTSFSMDEMMKLFSSKGLSLDDLVILSGRSSITSLNCADVLASNYFAGAHTIGSAHCSAFSDRFQADSKGTLTRIDTSLDKAYANELRKKCPSSVSSSVTVNNDPETSFLFDNQYYRNLMAHKGLFQSDSVLFSDKRTKKMVEDLANNQNSFFERWGQSFLKLTIIGVKSDDEGEIRQSCEVANG</sequence>
<dbReference type="Gene3D" id="1.10.420.10">
    <property type="entry name" value="Peroxidase, domain 2"/>
    <property type="match status" value="2"/>
</dbReference>
<comment type="similarity">
    <text evidence="16">Belongs to the peroxidase family. Classical plant (class III) peroxidase subfamily.</text>
</comment>
<dbReference type="PANTHER" id="PTHR31517:SF17">
    <property type="entry name" value="PEROXIDASE 6"/>
    <property type="match status" value="1"/>
</dbReference>
<organism evidence="18 19">
    <name type="scientific">Vitis vinifera</name>
    <name type="common">Grape</name>
    <dbReference type="NCBI Taxonomy" id="29760"/>
    <lineage>
        <taxon>Eukaryota</taxon>
        <taxon>Viridiplantae</taxon>
        <taxon>Streptophyta</taxon>
        <taxon>Embryophyta</taxon>
        <taxon>Tracheophyta</taxon>
        <taxon>Spermatophyta</taxon>
        <taxon>Magnoliopsida</taxon>
        <taxon>eudicotyledons</taxon>
        <taxon>Gunneridae</taxon>
        <taxon>Pentapetalae</taxon>
        <taxon>rosids</taxon>
        <taxon>Vitales</taxon>
        <taxon>Vitaceae</taxon>
        <taxon>Viteae</taxon>
        <taxon>Vitis</taxon>
    </lineage>
</organism>
<evidence type="ECO:0000256" key="10">
    <source>
        <dbReference type="ARBA" id="ARBA00023157"/>
    </source>
</evidence>
<feature type="binding site" evidence="13">
    <location>
        <position position="215"/>
    </location>
    <ligand>
        <name>Ca(2+)</name>
        <dbReference type="ChEBI" id="CHEBI:29108"/>
        <label>2</label>
    </ligand>
</feature>
<keyword evidence="13 16" id="KW-0106">Calcium</keyword>
<evidence type="ECO:0000256" key="12">
    <source>
        <dbReference type="PIRSR" id="PIRSR600823-1"/>
    </source>
</evidence>
<dbReference type="EC" id="1.11.1.7" evidence="3 16"/>
<dbReference type="FunFam" id="1.10.520.10:FF:000008">
    <property type="entry name" value="Peroxidase"/>
    <property type="match status" value="1"/>
</dbReference>
<evidence type="ECO:0000259" key="17">
    <source>
        <dbReference type="PROSITE" id="PS50873"/>
    </source>
</evidence>
<feature type="disulfide bond" evidence="15">
    <location>
        <begin position="221"/>
        <end position="255"/>
    </location>
</feature>
<feature type="active site" description="Proton acceptor" evidence="12">
    <location>
        <position position="71"/>
    </location>
</feature>
<dbReference type="PRINTS" id="PR00458">
    <property type="entry name" value="PEROXIDASE"/>
</dbReference>
<proteinExistence type="inferred from homology"/>
<keyword evidence="16" id="KW-0732">Signal</keyword>
<feature type="domain" description="Plant heme peroxidase family profile" evidence="17">
    <location>
        <begin position="30"/>
        <end position="348"/>
    </location>
</feature>
<evidence type="ECO:0000256" key="8">
    <source>
        <dbReference type="ARBA" id="ARBA00023002"/>
    </source>
</evidence>
<comment type="subcellular location">
    <subcellularLocation>
        <location evidence="16">Secreted</location>
    </subcellularLocation>
</comment>
<feature type="binding site" evidence="13">
    <location>
        <position position="79"/>
    </location>
    <ligand>
        <name>Ca(2+)</name>
        <dbReference type="ChEBI" id="CHEBI:29108"/>
        <label>1</label>
    </ligand>
</feature>
<dbReference type="GO" id="GO:0005576">
    <property type="term" value="C:extracellular region"/>
    <property type="evidence" value="ECO:0007669"/>
    <property type="project" value="UniProtKB-SubCell"/>
</dbReference>
<dbReference type="GO" id="GO:0006979">
    <property type="term" value="P:response to oxidative stress"/>
    <property type="evidence" value="ECO:0007669"/>
    <property type="project" value="UniProtKB-UniRule"/>
</dbReference>
<keyword evidence="9 13" id="KW-0408">Iron</keyword>
<feature type="binding site" evidence="13">
    <location>
        <position position="81"/>
    </location>
    <ligand>
        <name>Ca(2+)</name>
        <dbReference type="ChEBI" id="CHEBI:29108"/>
        <label>1</label>
    </ligand>
</feature>
<dbReference type="GO" id="GO:0140825">
    <property type="term" value="F:lactoperoxidase activity"/>
    <property type="evidence" value="ECO:0007669"/>
    <property type="project" value="UniProtKB-EC"/>
</dbReference>
<dbReference type="FunFam" id="1.10.420.10:FF:000001">
    <property type="entry name" value="Peroxidase"/>
    <property type="match status" value="1"/>
</dbReference>
<feature type="signal peptide" evidence="16">
    <location>
        <begin position="1"/>
        <end position="29"/>
    </location>
</feature>
<dbReference type="PROSITE" id="PS50873">
    <property type="entry name" value="PEROXIDASE_4"/>
    <property type="match status" value="1"/>
</dbReference>
<evidence type="ECO:0000256" key="16">
    <source>
        <dbReference type="RuleBase" id="RU362060"/>
    </source>
</evidence>
<feature type="chain" id="PRO_5018811502" description="Peroxidase" evidence="16">
    <location>
        <begin position="30"/>
        <end position="349"/>
    </location>
</feature>
<dbReference type="SUPFAM" id="SSF48113">
    <property type="entry name" value="Heme-dependent peroxidases"/>
    <property type="match status" value="1"/>
</dbReference>
<keyword evidence="10 15" id="KW-1015">Disulfide bond</keyword>
<dbReference type="GO" id="GO:0046872">
    <property type="term" value="F:metal ion binding"/>
    <property type="evidence" value="ECO:0007669"/>
    <property type="project" value="UniProtKB-UniRule"/>
</dbReference>
<keyword evidence="6 16" id="KW-0349">Heme</keyword>
<dbReference type="EMBL" id="QGNW01002197">
    <property type="protein sequence ID" value="RVW23398.1"/>
    <property type="molecule type" value="Genomic_DNA"/>
</dbReference>
<feature type="binding site" description="axial binding residue" evidence="13">
    <location>
        <position position="214"/>
    </location>
    <ligand>
        <name>heme b</name>
        <dbReference type="ChEBI" id="CHEBI:60344"/>
    </ligand>
    <ligandPart>
        <name>Fe</name>
        <dbReference type="ChEBI" id="CHEBI:18248"/>
    </ligandPart>
</feature>
<feature type="binding site" evidence="13">
    <location>
        <position position="72"/>
    </location>
    <ligand>
        <name>Ca(2+)</name>
        <dbReference type="ChEBI" id="CHEBI:29108"/>
        <label>1</label>
    </ligand>
</feature>
<feature type="binding site" evidence="13">
    <location>
        <position position="75"/>
    </location>
    <ligand>
        <name>Ca(2+)</name>
        <dbReference type="ChEBI" id="CHEBI:29108"/>
        <label>1</label>
    </ligand>
</feature>
<dbReference type="AlphaFoldDB" id="A0A438CJM0"/>
<evidence type="ECO:0000256" key="2">
    <source>
        <dbReference type="ARBA" id="ARBA00002322"/>
    </source>
</evidence>
<dbReference type="PANTHER" id="PTHR31517">
    <property type="match status" value="1"/>
</dbReference>
<keyword evidence="11 16" id="KW-0376">Hydrogen peroxide</keyword>
<evidence type="ECO:0000256" key="7">
    <source>
        <dbReference type="ARBA" id="ARBA00022723"/>
    </source>
</evidence>
<evidence type="ECO:0000256" key="11">
    <source>
        <dbReference type="ARBA" id="ARBA00023324"/>
    </source>
</evidence>
<protein>
    <recommendedName>
        <fullName evidence="3 16">Peroxidase</fullName>
        <ecNumber evidence="3 16">1.11.1.7</ecNumber>
    </recommendedName>
</protein>
<evidence type="ECO:0000256" key="4">
    <source>
        <dbReference type="ARBA" id="ARBA00022525"/>
    </source>
</evidence>
<evidence type="ECO:0000313" key="19">
    <source>
        <dbReference type="Proteomes" id="UP000288805"/>
    </source>
</evidence>
<evidence type="ECO:0000256" key="14">
    <source>
        <dbReference type="PIRSR" id="PIRSR600823-4"/>
    </source>
</evidence>
<dbReference type="InterPro" id="IPR000823">
    <property type="entry name" value="Peroxidase_pln"/>
</dbReference>
<keyword evidence="7 13" id="KW-0479">Metal-binding</keyword>
<comment type="cofactor">
    <cofactor evidence="13 16">
        <name>Ca(2+)</name>
        <dbReference type="ChEBI" id="CHEBI:29108"/>
    </cofactor>
    <text evidence="13 16">Binds 2 calcium ions per subunit.</text>
</comment>
<keyword evidence="8 16" id="KW-0560">Oxidoreductase</keyword>
<dbReference type="InterPro" id="IPR033905">
    <property type="entry name" value="Secretory_peroxidase"/>
</dbReference>
<dbReference type="PRINTS" id="PR00461">
    <property type="entry name" value="PLPEROXIDASE"/>
</dbReference>
<evidence type="ECO:0000256" key="6">
    <source>
        <dbReference type="ARBA" id="ARBA00022617"/>
    </source>
</evidence>
<dbReference type="GO" id="GO:0020037">
    <property type="term" value="F:heme binding"/>
    <property type="evidence" value="ECO:0007669"/>
    <property type="project" value="UniProtKB-UniRule"/>
</dbReference>
<dbReference type="InterPro" id="IPR002016">
    <property type="entry name" value="Haem_peroxidase"/>
</dbReference>
<name>A0A438CJM0_VITVI</name>
<comment type="cofactor">
    <cofactor evidence="13 16">
        <name>heme b</name>
        <dbReference type="ChEBI" id="CHEBI:60344"/>
    </cofactor>
    <text evidence="13 16">Binds 1 heme b (iron(II)-protoporphyrin IX) group per subunit.</text>
</comment>
<feature type="disulfide bond" evidence="15">
    <location>
        <begin position="122"/>
        <end position="344"/>
    </location>
</feature>
<dbReference type="GO" id="GO:0042744">
    <property type="term" value="P:hydrogen peroxide catabolic process"/>
    <property type="evidence" value="ECO:0007669"/>
    <property type="project" value="UniProtKB-KW"/>
</dbReference>
<feature type="binding site" evidence="13">
    <location>
        <position position="77"/>
    </location>
    <ligand>
        <name>Ca(2+)</name>
        <dbReference type="ChEBI" id="CHEBI:29108"/>
        <label>1</label>
    </ligand>
</feature>
<evidence type="ECO:0000256" key="9">
    <source>
        <dbReference type="ARBA" id="ARBA00023004"/>
    </source>
</evidence>